<gene>
    <name evidence="6" type="ORF">CJ030_MR4G020947</name>
</gene>
<evidence type="ECO:0000256" key="3">
    <source>
        <dbReference type="ARBA" id="ARBA00023125"/>
    </source>
</evidence>
<name>A0A6A1VWL9_9ROSI</name>
<evidence type="ECO:0000256" key="1">
    <source>
        <dbReference type="ARBA" id="ARBA00004123"/>
    </source>
</evidence>
<dbReference type="Proteomes" id="UP000516437">
    <property type="component" value="Chromosome 4"/>
</dbReference>
<evidence type="ECO:0008006" key="8">
    <source>
        <dbReference type="Google" id="ProtNLM"/>
    </source>
</evidence>
<evidence type="ECO:0000313" key="6">
    <source>
        <dbReference type="EMBL" id="KAB1217374.1"/>
    </source>
</evidence>
<dbReference type="GO" id="GO:0005634">
    <property type="term" value="C:nucleus"/>
    <property type="evidence" value="ECO:0007669"/>
    <property type="project" value="UniProtKB-SubCell"/>
</dbReference>
<protein>
    <recommendedName>
        <fullName evidence="8">TF-B3 domain-containing protein</fullName>
    </recommendedName>
</protein>
<reference evidence="6 7" key="1">
    <citation type="journal article" date="2019" name="Plant Biotechnol. J.">
        <title>The red bayberry genome and genetic basis of sex determination.</title>
        <authorList>
            <person name="Jia H.M."/>
            <person name="Jia H.J."/>
            <person name="Cai Q.L."/>
            <person name="Wang Y."/>
            <person name="Zhao H.B."/>
            <person name="Yang W.F."/>
            <person name="Wang G.Y."/>
            <person name="Li Y.H."/>
            <person name="Zhan D.L."/>
            <person name="Shen Y.T."/>
            <person name="Niu Q.F."/>
            <person name="Chang L."/>
            <person name="Qiu J."/>
            <person name="Zhao L."/>
            <person name="Xie H.B."/>
            <person name="Fu W.Y."/>
            <person name="Jin J."/>
            <person name="Li X.W."/>
            <person name="Jiao Y."/>
            <person name="Zhou C.C."/>
            <person name="Tu T."/>
            <person name="Chai C.Y."/>
            <person name="Gao J.L."/>
            <person name="Fan L.J."/>
            <person name="van de Weg E."/>
            <person name="Wang J.Y."/>
            <person name="Gao Z.S."/>
        </authorList>
    </citation>
    <scope>NUCLEOTIDE SEQUENCE [LARGE SCALE GENOMIC DNA]</scope>
    <source>
        <tissue evidence="6">Leaves</tissue>
    </source>
</reference>
<comment type="caution">
    <text evidence="6">The sequence shown here is derived from an EMBL/GenBank/DDBJ whole genome shotgun (WGS) entry which is preliminary data.</text>
</comment>
<dbReference type="SUPFAM" id="SSF101936">
    <property type="entry name" value="DNA-binding pseudobarrel domain"/>
    <property type="match status" value="1"/>
</dbReference>
<keyword evidence="2" id="KW-0805">Transcription regulation</keyword>
<proteinExistence type="predicted"/>
<keyword evidence="7" id="KW-1185">Reference proteome</keyword>
<accession>A0A6A1VWL9</accession>
<evidence type="ECO:0000256" key="4">
    <source>
        <dbReference type="ARBA" id="ARBA00023163"/>
    </source>
</evidence>
<dbReference type="GO" id="GO:0003677">
    <property type="term" value="F:DNA binding"/>
    <property type="evidence" value="ECO:0007669"/>
    <property type="project" value="UniProtKB-KW"/>
</dbReference>
<organism evidence="6 7">
    <name type="scientific">Morella rubra</name>
    <name type="common">Chinese bayberry</name>
    <dbReference type="NCBI Taxonomy" id="262757"/>
    <lineage>
        <taxon>Eukaryota</taxon>
        <taxon>Viridiplantae</taxon>
        <taxon>Streptophyta</taxon>
        <taxon>Embryophyta</taxon>
        <taxon>Tracheophyta</taxon>
        <taxon>Spermatophyta</taxon>
        <taxon>Magnoliopsida</taxon>
        <taxon>eudicotyledons</taxon>
        <taxon>Gunneridae</taxon>
        <taxon>Pentapetalae</taxon>
        <taxon>rosids</taxon>
        <taxon>fabids</taxon>
        <taxon>Fagales</taxon>
        <taxon>Myricaceae</taxon>
        <taxon>Morella</taxon>
    </lineage>
</organism>
<dbReference type="InterPro" id="IPR015300">
    <property type="entry name" value="DNA-bd_pseudobarrel_sf"/>
</dbReference>
<sequence>MQNIIPVDTGTGMGNSGSVRFGAHPYSSARDPQLHFYRGISGIYPCKNVAYTEEATQSINSTILRVASSARDPRLHFYRGISGIYPCKNVAYTEEATQSISSTILRVASSARDPQLHFYRGISGIYPCKNVAYTEEATQSISSTILRVASTARDPQLHFYRGISGIYAAVVDRQHFYRGMAGGEMNLNLALCAAAGGAGSAGSHIYSMDPLCPNCPNVNKVMSRPEDLLLWKKLSCSDIENSHGLYIRKGDEHRVPRADLPFFDERMEYKLMHFNRGNKYYLKGKGWKKFVNDKMLQEGDMVRIFGLKCQSCEKFRGFMMKAYNKFLNFDVTK</sequence>
<keyword evidence="3" id="KW-0238">DNA-binding</keyword>
<evidence type="ECO:0000256" key="2">
    <source>
        <dbReference type="ARBA" id="ARBA00023015"/>
    </source>
</evidence>
<dbReference type="AlphaFoldDB" id="A0A6A1VWL9"/>
<keyword evidence="5" id="KW-0539">Nucleus</keyword>
<dbReference type="EMBL" id="RXIC02000022">
    <property type="protein sequence ID" value="KAB1217374.1"/>
    <property type="molecule type" value="Genomic_DNA"/>
</dbReference>
<evidence type="ECO:0000313" key="7">
    <source>
        <dbReference type="Proteomes" id="UP000516437"/>
    </source>
</evidence>
<evidence type="ECO:0000256" key="5">
    <source>
        <dbReference type="ARBA" id="ARBA00023242"/>
    </source>
</evidence>
<comment type="subcellular location">
    <subcellularLocation>
        <location evidence="1">Nucleus</location>
    </subcellularLocation>
</comment>
<dbReference type="Gene3D" id="2.40.330.10">
    <property type="entry name" value="DNA-binding pseudobarrel domain"/>
    <property type="match status" value="1"/>
</dbReference>
<keyword evidence="4" id="KW-0804">Transcription</keyword>